<keyword evidence="1" id="KW-0547">Nucleotide-binding</keyword>
<reference evidence="3 4" key="1">
    <citation type="journal article" date="2018" name="PLoS ONE">
        <title>The draft genome of Kipferlia bialata reveals reductive genome evolution in fornicate parasites.</title>
        <authorList>
            <person name="Tanifuji G."/>
            <person name="Takabayashi S."/>
            <person name="Kume K."/>
            <person name="Takagi M."/>
            <person name="Nakayama T."/>
            <person name="Kamikawa R."/>
            <person name="Inagaki Y."/>
            <person name="Hashimoto T."/>
        </authorList>
    </citation>
    <scope>NUCLEOTIDE SEQUENCE [LARGE SCALE GENOMIC DNA]</scope>
    <source>
        <strain evidence="3">NY0173</strain>
    </source>
</reference>
<evidence type="ECO:0000313" key="4">
    <source>
        <dbReference type="Proteomes" id="UP000265618"/>
    </source>
</evidence>
<protein>
    <recommendedName>
        <fullName evidence="2">Protein kinase domain-containing protein</fullName>
    </recommendedName>
</protein>
<feature type="non-terminal residue" evidence="3">
    <location>
        <position position="1"/>
    </location>
</feature>
<keyword evidence="1" id="KW-0067">ATP-binding</keyword>
<dbReference type="InterPro" id="IPR011009">
    <property type="entry name" value="Kinase-like_dom_sf"/>
</dbReference>
<dbReference type="GO" id="GO:0005524">
    <property type="term" value="F:ATP binding"/>
    <property type="evidence" value="ECO:0007669"/>
    <property type="project" value="UniProtKB-UniRule"/>
</dbReference>
<feature type="binding site" evidence="1">
    <location>
        <position position="36"/>
    </location>
    <ligand>
        <name>ATP</name>
        <dbReference type="ChEBI" id="CHEBI:30616"/>
    </ligand>
</feature>
<dbReference type="InterPro" id="IPR017441">
    <property type="entry name" value="Protein_kinase_ATP_BS"/>
</dbReference>
<organism evidence="3 4">
    <name type="scientific">Kipferlia bialata</name>
    <dbReference type="NCBI Taxonomy" id="797122"/>
    <lineage>
        <taxon>Eukaryota</taxon>
        <taxon>Metamonada</taxon>
        <taxon>Carpediemonas-like organisms</taxon>
        <taxon>Kipferlia</taxon>
    </lineage>
</organism>
<proteinExistence type="predicted"/>
<feature type="domain" description="Protein kinase" evidence="2">
    <location>
        <begin position="6"/>
        <end position="74"/>
    </location>
</feature>
<gene>
    <name evidence="3" type="ORF">KIPB_017099</name>
</gene>
<dbReference type="Gene3D" id="3.30.200.20">
    <property type="entry name" value="Phosphorylase Kinase, domain 1"/>
    <property type="match status" value="1"/>
</dbReference>
<sequence length="74" mass="8678">SFSERYLYDGHLGDGSYGDVWRVKDKEDPSLEYAAKIIDFTTYRPDYPDLKEKILKHLPRELSVLSRTHSPYVV</sequence>
<keyword evidence="4" id="KW-1185">Reference proteome</keyword>
<comment type="caution">
    <text evidence="3">The sequence shown here is derived from an EMBL/GenBank/DDBJ whole genome shotgun (WGS) entry which is preliminary data.</text>
</comment>
<feature type="non-terminal residue" evidence="3">
    <location>
        <position position="74"/>
    </location>
</feature>
<accession>A0A391NWB9</accession>
<evidence type="ECO:0000313" key="3">
    <source>
        <dbReference type="EMBL" id="GCA65424.1"/>
    </source>
</evidence>
<name>A0A391NWB9_9EUKA</name>
<dbReference type="PROSITE" id="PS00107">
    <property type="entry name" value="PROTEIN_KINASE_ATP"/>
    <property type="match status" value="1"/>
</dbReference>
<dbReference type="SUPFAM" id="SSF56112">
    <property type="entry name" value="Protein kinase-like (PK-like)"/>
    <property type="match status" value="1"/>
</dbReference>
<dbReference type="InterPro" id="IPR000719">
    <property type="entry name" value="Prot_kinase_dom"/>
</dbReference>
<evidence type="ECO:0000256" key="1">
    <source>
        <dbReference type="PROSITE-ProRule" id="PRU10141"/>
    </source>
</evidence>
<dbReference type="GO" id="GO:0004672">
    <property type="term" value="F:protein kinase activity"/>
    <property type="evidence" value="ECO:0007669"/>
    <property type="project" value="InterPro"/>
</dbReference>
<dbReference type="EMBL" id="BDIP01011087">
    <property type="protein sequence ID" value="GCA65424.1"/>
    <property type="molecule type" value="Genomic_DNA"/>
</dbReference>
<dbReference type="Proteomes" id="UP000265618">
    <property type="component" value="Unassembled WGS sequence"/>
</dbReference>
<dbReference type="AlphaFoldDB" id="A0A391NWB9"/>
<dbReference type="PROSITE" id="PS50011">
    <property type="entry name" value="PROTEIN_KINASE_DOM"/>
    <property type="match status" value="1"/>
</dbReference>
<evidence type="ECO:0000259" key="2">
    <source>
        <dbReference type="PROSITE" id="PS50011"/>
    </source>
</evidence>